<feature type="compositionally biased region" description="Gly residues" evidence="1">
    <location>
        <begin position="445"/>
        <end position="463"/>
    </location>
</feature>
<dbReference type="Proteomes" id="UP000466517">
    <property type="component" value="Chromosome"/>
</dbReference>
<accession>A0A7I7XPV7</accession>
<reference evidence="4 5" key="1">
    <citation type="journal article" date="2019" name="Emerg. Microbes Infect.">
        <title>Comprehensive subspecies identification of 175 nontuberculous mycobacteria species based on 7547 genomic profiles.</title>
        <authorList>
            <person name="Matsumoto Y."/>
            <person name="Kinjo T."/>
            <person name="Motooka D."/>
            <person name="Nabeya D."/>
            <person name="Jung N."/>
            <person name="Uechi K."/>
            <person name="Horii T."/>
            <person name="Iida T."/>
            <person name="Fujita J."/>
            <person name="Nakamura S."/>
        </authorList>
    </citation>
    <scope>NUCLEOTIDE SEQUENCE [LARGE SCALE GENOMIC DNA]</scope>
    <source>
        <strain evidence="4 5">JCM 13574</strain>
    </source>
</reference>
<feature type="compositionally biased region" description="Gly residues" evidence="1">
    <location>
        <begin position="347"/>
        <end position="360"/>
    </location>
</feature>
<sequence>MGGGIDVDTEDLRTRASEVANVELGDAETLVPDLRPPDALASTHAAVALLRLDADYLVANQAYGQVEAFRLAETLRSVADAYDRVDEGAKRSLDGTGPPPEPVVPESGSIPEPMAPPSPEAAGLPPGEEALHVDVAQQRLSDGDHGVSLQTAAAAWYANGVRLGEAAASMQAPIRHWEGAAATAAYEKLVRYGAWLAKLGQAWQQLAAEAHRIVDAHLAATGAHTPVYQQYETLLADVGLGNQVSAMTQMEQLQHQSEHIRADYANSVMPQRITGLEPPTPVGDGPAAGNTGRRPSPASGGAEETGANAQGGVAGSMGRPVVRGSSPQRQKDTSPPAPPPGGEHPTGAGGQGSPTGGGPPSGALPTGDVASHLGRDDSAGAIEGPMVRPAAAESGMGGGGGGSGGSAAGSIPSPHRLGDVSAAISRPPQVPLSPGLGETPPPGGMPLGGGVGGAPMHGQGAGGAREKRRTPGLSPDEALYVEDRDYTEEVIGARRRRTVQDPKDSK</sequence>
<dbReference type="Gene3D" id="1.20.1260.20">
    <property type="entry name" value="PPE superfamily"/>
    <property type="match status" value="1"/>
</dbReference>
<dbReference type="InterPro" id="IPR041275">
    <property type="entry name" value="EspB_PE"/>
</dbReference>
<evidence type="ECO:0000313" key="4">
    <source>
        <dbReference type="EMBL" id="BBZ31052.1"/>
    </source>
</evidence>
<evidence type="ECO:0000313" key="5">
    <source>
        <dbReference type="Proteomes" id="UP000466517"/>
    </source>
</evidence>
<feature type="domain" description="ESX-1 secretion-associated protein EspB PE" evidence="2">
    <location>
        <begin position="10"/>
        <end position="88"/>
    </location>
</feature>
<dbReference type="RefSeq" id="WP_163742998.1">
    <property type="nucleotide sequence ID" value="NZ_AP022610.1"/>
</dbReference>
<dbReference type="InterPro" id="IPR038332">
    <property type="entry name" value="PPE_sf"/>
</dbReference>
<organism evidence="4 5">
    <name type="scientific">Mycolicibacterium madagascariense</name>
    <dbReference type="NCBI Taxonomy" id="212765"/>
    <lineage>
        <taxon>Bacteria</taxon>
        <taxon>Bacillati</taxon>
        <taxon>Actinomycetota</taxon>
        <taxon>Actinomycetes</taxon>
        <taxon>Mycobacteriales</taxon>
        <taxon>Mycobacteriaceae</taxon>
        <taxon>Mycolicibacterium</taxon>
    </lineage>
</organism>
<evidence type="ECO:0008006" key="6">
    <source>
        <dbReference type="Google" id="ProtNLM"/>
    </source>
</evidence>
<proteinExistence type="predicted"/>
<feature type="domain" description="ESX-1 secretion-associated protein EspB PPE" evidence="3">
    <location>
        <begin position="135"/>
        <end position="280"/>
    </location>
</feature>
<dbReference type="Pfam" id="PF18625">
    <property type="entry name" value="EspB_PE"/>
    <property type="match status" value="1"/>
</dbReference>
<feature type="compositionally biased region" description="Gly residues" evidence="1">
    <location>
        <begin position="395"/>
        <end position="407"/>
    </location>
</feature>
<feature type="region of interest" description="Disordered" evidence="1">
    <location>
        <begin position="272"/>
        <end position="486"/>
    </location>
</feature>
<dbReference type="Pfam" id="PF21856">
    <property type="entry name" value="EspB_PPE"/>
    <property type="match status" value="1"/>
</dbReference>
<evidence type="ECO:0000256" key="1">
    <source>
        <dbReference type="SAM" id="MobiDB-lite"/>
    </source>
</evidence>
<feature type="region of interest" description="Disordered" evidence="1">
    <location>
        <begin position="88"/>
        <end position="126"/>
    </location>
</feature>
<gene>
    <name evidence="4" type="ORF">MMAD_53470</name>
</gene>
<name>A0A7I7XPV7_9MYCO</name>
<evidence type="ECO:0000259" key="3">
    <source>
        <dbReference type="Pfam" id="PF21856"/>
    </source>
</evidence>
<dbReference type="EMBL" id="AP022610">
    <property type="protein sequence ID" value="BBZ31052.1"/>
    <property type="molecule type" value="Genomic_DNA"/>
</dbReference>
<evidence type="ECO:0000259" key="2">
    <source>
        <dbReference type="Pfam" id="PF18625"/>
    </source>
</evidence>
<protein>
    <recommendedName>
        <fullName evidence="6">ESX-1 secretion-associated protein EspB</fullName>
    </recommendedName>
</protein>
<dbReference type="KEGG" id="mmag:MMAD_53470"/>
<dbReference type="InterPro" id="IPR054056">
    <property type="entry name" value="EspB_PPE"/>
</dbReference>
<dbReference type="AlphaFoldDB" id="A0A7I7XPV7"/>
<dbReference type="SUPFAM" id="SSF140459">
    <property type="entry name" value="PE/PPE dimer-like"/>
    <property type="match status" value="1"/>
</dbReference>
<keyword evidence="5" id="KW-1185">Reference proteome</keyword>